<name>A0A2P5HWK4_DIAHE</name>
<comment type="caution">
    <text evidence="2">The sequence shown here is derived from an EMBL/GenBank/DDBJ whole genome shotgun (WGS) entry which is preliminary data.</text>
</comment>
<dbReference type="InterPro" id="IPR032710">
    <property type="entry name" value="NTF2-like_dom_sf"/>
</dbReference>
<dbReference type="Pfam" id="PF13577">
    <property type="entry name" value="SnoaL_4"/>
    <property type="match status" value="1"/>
</dbReference>
<dbReference type="OrthoDB" id="2148716at2759"/>
<dbReference type="SUPFAM" id="SSF54427">
    <property type="entry name" value="NTF2-like"/>
    <property type="match status" value="1"/>
</dbReference>
<feature type="domain" description="SnoaL-like" evidence="1">
    <location>
        <begin position="28"/>
        <end position="155"/>
    </location>
</feature>
<proteinExistence type="predicted"/>
<dbReference type="AlphaFoldDB" id="A0A2P5HWK4"/>
<sequence>MASFPSPILLPSLPYLFAPDANPSPADLVAESQIRNTLATYALSIDSRNFTALSSVFHPDAVANYSEPINVISGLSEIMNTLEASLALFAATQHHYGTQAIRVDNAGSSARVVTYFTATHFGKGGAEGQVLYAHGQYQDLLTLSGQEKWLIKERNLVYMGPFVGNLSAFAGSD</sequence>
<dbReference type="Proteomes" id="UP000094444">
    <property type="component" value="Unassembled WGS sequence"/>
</dbReference>
<accession>A0A2P5HWK4</accession>
<evidence type="ECO:0000313" key="2">
    <source>
        <dbReference type="EMBL" id="POS74615.1"/>
    </source>
</evidence>
<keyword evidence="3" id="KW-1185">Reference proteome</keyword>
<dbReference type="InParanoid" id="A0A2P5HWK4"/>
<organism evidence="2 3">
    <name type="scientific">Diaporthe helianthi</name>
    <dbReference type="NCBI Taxonomy" id="158607"/>
    <lineage>
        <taxon>Eukaryota</taxon>
        <taxon>Fungi</taxon>
        <taxon>Dikarya</taxon>
        <taxon>Ascomycota</taxon>
        <taxon>Pezizomycotina</taxon>
        <taxon>Sordariomycetes</taxon>
        <taxon>Sordariomycetidae</taxon>
        <taxon>Diaporthales</taxon>
        <taxon>Diaporthaceae</taxon>
        <taxon>Diaporthe</taxon>
    </lineage>
</organism>
<protein>
    <recommendedName>
        <fullName evidence="1">SnoaL-like domain-containing protein</fullName>
    </recommendedName>
</protein>
<evidence type="ECO:0000313" key="3">
    <source>
        <dbReference type="Proteomes" id="UP000094444"/>
    </source>
</evidence>
<dbReference type="InterPro" id="IPR037401">
    <property type="entry name" value="SnoaL-like"/>
</dbReference>
<reference evidence="2" key="1">
    <citation type="submission" date="2017-09" db="EMBL/GenBank/DDBJ databases">
        <title>Polyketide synthases of a Diaporthe helianthi virulent isolate.</title>
        <authorList>
            <person name="Baroncelli R."/>
        </authorList>
    </citation>
    <scope>NUCLEOTIDE SEQUENCE [LARGE SCALE GENOMIC DNA]</scope>
    <source>
        <strain evidence="2">7/96</strain>
    </source>
</reference>
<dbReference type="CDD" id="cd00531">
    <property type="entry name" value="NTF2_like"/>
    <property type="match status" value="1"/>
</dbReference>
<dbReference type="EMBL" id="MAVT02000602">
    <property type="protein sequence ID" value="POS74615.1"/>
    <property type="molecule type" value="Genomic_DNA"/>
</dbReference>
<gene>
    <name evidence="2" type="ORF">DHEL01_v206987</name>
</gene>
<evidence type="ECO:0000259" key="1">
    <source>
        <dbReference type="Pfam" id="PF13577"/>
    </source>
</evidence>
<dbReference type="Gene3D" id="3.10.450.50">
    <property type="match status" value="1"/>
</dbReference>